<dbReference type="Proteomes" id="UP000634136">
    <property type="component" value="Unassembled WGS sequence"/>
</dbReference>
<dbReference type="EMBL" id="JAAIUW010000005">
    <property type="protein sequence ID" value="KAF7831148.1"/>
    <property type="molecule type" value="Genomic_DNA"/>
</dbReference>
<dbReference type="Pfam" id="PF03478">
    <property type="entry name" value="Beta-prop_KIB1-4"/>
    <property type="match status" value="1"/>
</dbReference>
<dbReference type="AlphaFoldDB" id="A0A834TYK2"/>
<reference evidence="2" key="1">
    <citation type="submission" date="2020-09" db="EMBL/GenBank/DDBJ databases">
        <title>Genome-Enabled Discovery of Anthraquinone Biosynthesis in Senna tora.</title>
        <authorList>
            <person name="Kang S.-H."/>
            <person name="Pandey R.P."/>
            <person name="Lee C.-M."/>
            <person name="Sim J.-S."/>
            <person name="Jeong J.-T."/>
            <person name="Choi B.-S."/>
            <person name="Jung M."/>
            <person name="Ginzburg D."/>
            <person name="Zhao K."/>
            <person name="Won S.Y."/>
            <person name="Oh T.-J."/>
            <person name="Yu Y."/>
            <person name="Kim N.-H."/>
            <person name="Lee O.R."/>
            <person name="Lee T.-H."/>
            <person name="Bashyal P."/>
            <person name="Kim T.-S."/>
            <person name="Lee W.-H."/>
            <person name="Kawkins C."/>
            <person name="Kim C.-K."/>
            <person name="Kim J.S."/>
            <person name="Ahn B.O."/>
            <person name="Rhee S.Y."/>
            <person name="Sohng J.K."/>
        </authorList>
    </citation>
    <scope>NUCLEOTIDE SEQUENCE</scope>
    <source>
        <tissue evidence="2">Leaf</tissue>
    </source>
</reference>
<dbReference type="PANTHER" id="PTHR40891">
    <property type="entry name" value="DUF295 DOMAIN-CONTAINING PROTEIN"/>
    <property type="match status" value="1"/>
</dbReference>
<comment type="caution">
    <text evidence="2">The sequence shown here is derived from an EMBL/GenBank/DDBJ whole genome shotgun (WGS) entry which is preliminary data.</text>
</comment>
<dbReference type="InterPro" id="IPR005174">
    <property type="entry name" value="KIB1-4_b-propeller"/>
</dbReference>
<evidence type="ECO:0000313" key="2">
    <source>
        <dbReference type="EMBL" id="KAF7831148.1"/>
    </source>
</evidence>
<evidence type="ECO:0000259" key="1">
    <source>
        <dbReference type="Pfam" id="PF03478"/>
    </source>
</evidence>
<protein>
    <submittedName>
        <fullName evidence="2">F-box/kelch-repeat protein</fullName>
    </submittedName>
</protein>
<dbReference type="PANTHER" id="PTHR40891:SF1">
    <property type="entry name" value="DUF295 DOMAIN-CONTAINING PROTEIN"/>
    <property type="match status" value="1"/>
</dbReference>
<organism evidence="2 3">
    <name type="scientific">Senna tora</name>
    <dbReference type="NCBI Taxonomy" id="362788"/>
    <lineage>
        <taxon>Eukaryota</taxon>
        <taxon>Viridiplantae</taxon>
        <taxon>Streptophyta</taxon>
        <taxon>Embryophyta</taxon>
        <taxon>Tracheophyta</taxon>
        <taxon>Spermatophyta</taxon>
        <taxon>Magnoliopsida</taxon>
        <taxon>eudicotyledons</taxon>
        <taxon>Gunneridae</taxon>
        <taxon>Pentapetalae</taxon>
        <taxon>rosids</taxon>
        <taxon>fabids</taxon>
        <taxon>Fabales</taxon>
        <taxon>Fabaceae</taxon>
        <taxon>Caesalpinioideae</taxon>
        <taxon>Cassia clade</taxon>
        <taxon>Senna</taxon>
    </lineage>
</organism>
<sequence>MPAYCERNLLPLEPSLLYCDGEEQTFCPLSQPHKIYRKTISALSADSTIVAHSSGWFLLAYQEHTHFSLWNPTIPHSFIHLPPLSLNPTPKIKHYFLSSPPGDPDCKVLLFDDVLGSVIFIRLEDPHKEWTRIQYARSFICPEGKETNKDCLGGCVSCNGKSYGFTIHGRELVILDVDKGNNLVMEPLCCKMPDVVPSTAGAIVSVFLRRLVECCGELLYVEIPFGASKMDRLNEVHVFRLDFVGMNWERAGSLMGQAVFLDAVGASSFNPAFGEGIEADSIYFTHFEDQGLMLYTFNVRDGCVSTTLPCPSVPSSSFSSPMIFVPPYVCMGVPNKWIENYTEHDAMFWLNNSSRVFYKGSFYLLDLEGKLSVLKYEEEEIDLEFHQTVS</sequence>
<keyword evidence="3" id="KW-1185">Reference proteome</keyword>
<dbReference type="OrthoDB" id="784120at2759"/>
<name>A0A834TYK2_9FABA</name>
<accession>A0A834TYK2</accession>
<feature type="domain" description="KIB1-4 beta-propeller" evidence="1">
    <location>
        <begin position="30"/>
        <end position="292"/>
    </location>
</feature>
<proteinExistence type="predicted"/>
<evidence type="ECO:0000313" key="3">
    <source>
        <dbReference type="Proteomes" id="UP000634136"/>
    </source>
</evidence>
<gene>
    <name evidence="2" type="ORF">G2W53_013481</name>
</gene>